<keyword evidence="5" id="KW-1185">Reference proteome</keyword>
<keyword evidence="2" id="KW-1015">Disulfide bond</keyword>
<dbReference type="GO" id="GO:0006508">
    <property type="term" value="P:proteolysis"/>
    <property type="evidence" value="ECO:0007669"/>
    <property type="project" value="InterPro"/>
</dbReference>
<organism evidence="4 5">
    <name type="scientific">Opisthorchis viverrini</name>
    <name type="common">Southeast Asian liver fluke</name>
    <dbReference type="NCBI Taxonomy" id="6198"/>
    <lineage>
        <taxon>Eukaryota</taxon>
        <taxon>Metazoa</taxon>
        <taxon>Spiralia</taxon>
        <taxon>Lophotrochozoa</taxon>
        <taxon>Platyhelminthes</taxon>
        <taxon>Trematoda</taxon>
        <taxon>Digenea</taxon>
        <taxon>Opisthorchiida</taxon>
        <taxon>Opisthorchiata</taxon>
        <taxon>Opisthorchiidae</taxon>
        <taxon>Opisthorchis</taxon>
    </lineage>
</organism>
<evidence type="ECO:0000256" key="2">
    <source>
        <dbReference type="PIRSR" id="PIRSR601461-2"/>
    </source>
</evidence>
<dbReference type="InterPro" id="IPR033121">
    <property type="entry name" value="PEPTIDASE_A1"/>
</dbReference>
<dbReference type="RefSeq" id="XP_009173781.1">
    <property type="nucleotide sequence ID" value="XM_009175517.1"/>
</dbReference>
<sequence>MSRAHQSHRSNANTFACSDVRIQMLPTTTLWCGLTEIITPEQERDRSNESGVVVNQIPIPQNPKIPEECLRRSNIGGMLIRNVPFGLVVEGEREIYENTFDGVIGLGRRSMCLEQTQPLIQSIHRQGLISRKFGFHFQKRKVLICKLIWFFERPACNLAESFVCDVSMHLNVLRKAARCFSRYDIRHIAIHVHSIFICKLGLHTQNHRMIFDTGARAIHLPGDIHMAINDMLKMKTLVDGEHVFDCEMLHFLPPIAFQIQGKMFQIFPKQYTIQKTIGGDTKCWTVFYNVSDKSPAGIILGMSFLHSFQLLFDDHLGRIGFIARHGKSRIF</sequence>
<dbReference type="GO" id="GO:0004190">
    <property type="term" value="F:aspartic-type endopeptidase activity"/>
    <property type="evidence" value="ECO:0007669"/>
    <property type="project" value="InterPro"/>
</dbReference>
<dbReference type="AlphaFoldDB" id="A0A074ZGV7"/>
<reference evidence="4 5" key="1">
    <citation type="submission" date="2013-11" db="EMBL/GenBank/DDBJ databases">
        <title>Opisthorchis viverrini - life in the bile duct.</title>
        <authorList>
            <person name="Young N.D."/>
            <person name="Nagarajan N."/>
            <person name="Lin S.J."/>
            <person name="Korhonen P.K."/>
            <person name="Jex A.R."/>
            <person name="Hall R.S."/>
            <person name="Safavi-Hemami H."/>
            <person name="Kaewkong W."/>
            <person name="Bertrand D."/>
            <person name="Gao S."/>
            <person name="Seet Q."/>
            <person name="Wongkham S."/>
            <person name="Teh B.T."/>
            <person name="Wongkham C."/>
            <person name="Intapan P.M."/>
            <person name="Maleewong W."/>
            <person name="Yang X."/>
            <person name="Hu M."/>
            <person name="Wang Z."/>
            <person name="Hofmann A."/>
            <person name="Sternberg P.W."/>
            <person name="Tan P."/>
            <person name="Wang J."/>
            <person name="Gasser R.B."/>
        </authorList>
    </citation>
    <scope>NUCLEOTIDE SEQUENCE [LARGE SCALE GENOMIC DNA]</scope>
</reference>
<dbReference type="PROSITE" id="PS51767">
    <property type="entry name" value="PEPTIDASE_A1"/>
    <property type="match status" value="1"/>
</dbReference>
<dbReference type="SUPFAM" id="SSF50630">
    <property type="entry name" value="Acid proteases"/>
    <property type="match status" value="1"/>
</dbReference>
<protein>
    <recommendedName>
        <fullName evidence="3">Peptidase A1 domain-containing protein</fullName>
    </recommendedName>
</protein>
<proteinExistence type="inferred from homology"/>
<accession>A0A074ZGV7</accession>
<evidence type="ECO:0000256" key="1">
    <source>
        <dbReference type="ARBA" id="ARBA00007447"/>
    </source>
</evidence>
<dbReference type="KEGG" id="ovi:T265_09450"/>
<dbReference type="PANTHER" id="PTHR47966">
    <property type="entry name" value="BETA-SITE APP-CLEAVING ENZYME, ISOFORM A-RELATED"/>
    <property type="match status" value="1"/>
</dbReference>
<dbReference type="InterPro" id="IPR021109">
    <property type="entry name" value="Peptidase_aspartic_dom_sf"/>
</dbReference>
<dbReference type="Pfam" id="PF00026">
    <property type="entry name" value="Asp"/>
    <property type="match status" value="1"/>
</dbReference>
<evidence type="ECO:0000313" key="5">
    <source>
        <dbReference type="Proteomes" id="UP000054324"/>
    </source>
</evidence>
<gene>
    <name evidence="4" type="ORF">T265_09450</name>
</gene>
<dbReference type="InterPro" id="IPR034164">
    <property type="entry name" value="Pepsin-like_dom"/>
</dbReference>
<feature type="domain" description="Peptidase A1" evidence="3">
    <location>
        <begin position="1"/>
        <end position="322"/>
    </location>
</feature>
<comment type="similarity">
    <text evidence="1">Belongs to the peptidase A1 family.</text>
</comment>
<dbReference type="InterPro" id="IPR001461">
    <property type="entry name" value="Aspartic_peptidase_A1"/>
</dbReference>
<evidence type="ECO:0000313" key="4">
    <source>
        <dbReference type="EMBL" id="KER22475.1"/>
    </source>
</evidence>
<dbReference type="EMBL" id="KL596897">
    <property type="protein sequence ID" value="KER22475.1"/>
    <property type="molecule type" value="Genomic_DNA"/>
</dbReference>
<name>A0A074ZGV7_OPIVI</name>
<dbReference type="Proteomes" id="UP000054324">
    <property type="component" value="Unassembled WGS sequence"/>
</dbReference>
<dbReference type="Gene3D" id="2.40.70.10">
    <property type="entry name" value="Acid Proteases"/>
    <property type="match status" value="2"/>
</dbReference>
<dbReference type="STRING" id="6198.A0A074ZGV7"/>
<feature type="disulfide bond" evidence="2">
    <location>
        <begin position="246"/>
        <end position="283"/>
    </location>
</feature>
<dbReference type="CTD" id="20323619"/>
<dbReference type="CDD" id="cd05471">
    <property type="entry name" value="pepsin_like"/>
    <property type="match status" value="1"/>
</dbReference>
<dbReference type="GeneID" id="20323619"/>
<evidence type="ECO:0000259" key="3">
    <source>
        <dbReference type="PROSITE" id="PS51767"/>
    </source>
</evidence>